<sequence>MSKKPFRIITLKQRIVGFFGMLFMFIPLTIGSVWIGVDILIENWAFHSSLIFTWLALLLLFIPFISIPVIIIGLPAVFLGKDMPVKYAVPLIKIAVSGLVLGLIMSIVYGFYFTNQLEQRGYTPCRGIPSGHTPGPGMGKQYVTDLSLCKQ</sequence>
<keyword evidence="1" id="KW-0812">Transmembrane</keyword>
<dbReference type="EMBL" id="MCBA01000099">
    <property type="protein sequence ID" value="RGP89263.1"/>
    <property type="molecule type" value="Genomic_DNA"/>
</dbReference>
<evidence type="ECO:0000256" key="1">
    <source>
        <dbReference type="SAM" id="Phobius"/>
    </source>
</evidence>
<evidence type="ECO:0008006" key="4">
    <source>
        <dbReference type="Google" id="ProtNLM"/>
    </source>
</evidence>
<evidence type="ECO:0000313" key="3">
    <source>
        <dbReference type="Proteomes" id="UP000266701"/>
    </source>
</evidence>
<feature type="transmembrane region" description="Helical" evidence="1">
    <location>
        <begin position="15"/>
        <end position="37"/>
    </location>
</feature>
<feature type="transmembrane region" description="Helical" evidence="1">
    <location>
        <begin position="49"/>
        <end position="79"/>
    </location>
</feature>
<organism evidence="2 3">
    <name type="scientific">Vibrio cholerae</name>
    <dbReference type="NCBI Taxonomy" id="666"/>
    <lineage>
        <taxon>Bacteria</taxon>
        <taxon>Pseudomonadati</taxon>
        <taxon>Pseudomonadota</taxon>
        <taxon>Gammaproteobacteria</taxon>
        <taxon>Vibrionales</taxon>
        <taxon>Vibrionaceae</taxon>
        <taxon>Vibrio</taxon>
    </lineage>
</organism>
<name>A0A395TJ94_VIBCL</name>
<feature type="transmembrane region" description="Helical" evidence="1">
    <location>
        <begin position="91"/>
        <end position="112"/>
    </location>
</feature>
<evidence type="ECO:0000313" key="2">
    <source>
        <dbReference type="EMBL" id="RGP89263.1"/>
    </source>
</evidence>
<proteinExistence type="predicted"/>
<dbReference type="InterPro" id="IPR010665">
    <property type="entry name" value="DUF1240"/>
</dbReference>
<protein>
    <recommendedName>
        <fullName evidence="4">DUF1240 domain-containing protein</fullName>
    </recommendedName>
</protein>
<dbReference type="AlphaFoldDB" id="A0A395TJ94"/>
<keyword evidence="1" id="KW-1133">Transmembrane helix</keyword>
<comment type="caution">
    <text evidence="2">The sequence shown here is derived from an EMBL/GenBank/DDBJ whole genome shotgun (WGS) entry which is preliminary data.</text>
</comment>
<dbReference type="Pfam" id="PF06836">
    <property type="entry name" value="DUF1240"/>
    <property type="match status" value="1"/>
</dbReference>
<reference evidence="2 3" key="1">
    <citation type="journal article" date="2017" name="Emerg. Infect. Dis.">
        <title>Carbapenemase VCC-1-Producing Vibrio cholerae in Coastal Waters of Germany.</title>
        <authorList>
            <person name="Hammerl J.A."/>
            <person name="Jackel C."/>
            <person name="Bortolaia V."/>
            <person name="Schwartz K."/>
            <person name="Bier N."/>
            <person name="Hendriksen R.S."/>
            <person name="Guerra B."/>
            <person name="Strauch E."/>
        </authorList>
    </citation>
    <scope>NUCLEOTIDE SEQUENCE [LARGE SCALE GENOMIC DNA]</scope>
    <source>
        <strain evidence="2 3">VN-2825</strain>
    </source>
</reference>
<keyword evidence="1" id="KW-0472">Membrane</keyword>
<gene>
    <name evidence="2" type="ORF">BC353_10870</name>
</gene>
<accession>A0A395TJ94</accession>
<dbReference type="Proteomes" id="UP000266701">
    <property type="component" value="Unassembled WGS sequence"/>
</dbReference>